<accession>A0A4Y9Y9R4</accession>
<dbReference type="SMART" id="SM00313">
    <property type="entry name" value="PXA"/>
    <property type="match status" value="1"/>
</dbReference>
<evidence type="ECO:0000313" key="4">
    <source>
        <dbReference type="Proteomes" id="UP000298327"/>
    </source>
</evidence>
<dbReference type="Pfam" id="PF02194">
    <property type="entry name" value="PXA"/>
    <property type="match status" value="1"/>
</dbReference>
<dbReference type="STRING" id="205917.A0A4Y9Y9R4"/>
<name>A0A4Y9Y9R4_9AGAM</name>
<dbReference type="InterPro" id="IPR003114">
    <property type="entry name" value="Phox_assoc"/>
</dbReference>
<dbReference type="PANTHER" id="PTHR22775">
    <property type="entry name" value="SORTING NEXIN"/>
    <property type="match status" value="1"/>
</dbReference>
<feature type="compositionally biased region" description="Polar residues" evidence="1">
    <location>
        <begin position="297"/>
        <end position="320"/>
    </location>
</feature>
<feature type="region of interest" description="Disordered" evidence="1">
    <location>
        <begin position="1"/>
        <end position="33"/>
    </location>
</feature>
<evidence type="ECO:0000313" key="3">
    <source>
        <dbReference type="EMBL" id="TFY58638.1"/>
    </source>
</evidence>
<feature type="non-terminal residue" evidence="3">
    <location>
        <position position="1"/>
    </location>
</feature>
<protein>
    <recommendedName>
        <fullName evidence="2">PXA domain-containing protein</fullName>
    </recommendedName>
</protein>
<dbReference type="AlphaFoldDB" id="A0A4Y9Y9R4"/>
<proteinExistence type="predicted"/>
<evidence type="ECO:0000259" key="2">
    <source>
        <dbReference type="PROSITE" id="PS51207"/>
    </source>
</evidence>
<dbReference type="Proteomes" id="UP000298327">
    <property type="component" value="Unassembled WGS sequence"/>
</dbReference>
<comment type="caution">
    <text evidence="3">The sequence shown here is derived from an EMBL/GenBank/DDBJ whole genome shotgun (WGS) entry which is preliminary data.</text>
</comment>
<sequence length="532" mass="58666">HPSSPAYRPTPSHNPHQTSPLSSSSPRRPHPPLLASPDVLPALNAELYDFIALSLRAFVNPWWTKITRYDKEFLSEITRILTTVIRVLELRISSTDFTPLVCRDLPTLLTDHCIDHRAAQQNIDSSYALGGSCSLATLFHARQQHIGVTPEGKLDETYVRTAIEGVLKLCLPQEDWESEPERYIIREALVRVVCRDVAPRITEPWFIHKLALDLLGPPEERDKHIKPPDSPELPSGRPSSFITIPSFQTLVVFFLSAVQTISSAALTFIHLYKQTLHTIKAVNHAPSKRGSPAMNVSGPSPSHVNTPIPSNPNSRKPSPAIQTVPLQSTVDSNVRLAEPPVALLVELFDMNKRFASNTVAIMLRMFVLGFSPFLDRLLPHYLYSNVFTPTRIVYMVQSGKRALFPNGYPAPSPPDPTPEEQMLMRAALAETISRKVPGILAPILLGPTPEDIATTLGAVLDPFGSKECNTHLFILVLDLLLGTLFPELQAPRPGPSPVEEPNLGAESEEPSFLQDPLRGDSPDITPPGSMPP</sequence>
<dbReference type="GO" id="GO:0035091">
    <property type="term" value="F:phosphatidylinositol binding"/>
    <property type="evidence" value="ECO:0007669"/>
    <property type="project" value="TreeGrafter"/>
</dbReference>
<organism evidence="3 4">
    <name type="scientific">Dentipellis fragilis</name>
    <dbReference type="NCBI Taxonomy" id="205917"/>
    <lineage>
        <taxon>Eukaryota</taxon>
        <taxon>Fungi</taxon>
        <taxon>Dikarya</taxon>
        <taxon>Basidiomycota</taxon>
        <taxon>Agaricomycotina</taxon>
        <taxon>Agaricomycetes</taxon>
        <taxon>Russulales</taxon>
        <taxon>Hericiaceae</taxon>
        <taxon>Dentipellis</taxon>
    </lineage>
</organism>
<dbReference type="PANTHER" id="PTHR22775:SF3">
    <property type="entry name" value="SORTING NEXIN-13"/>
    <property type="match status" value="1"/>
</dbReference>
<evidence type="ECO:0000256" key="1">
    <source>
        <dbReference type="SAM" id="MobiDB-lite"/>
    </source>
</evidence>
<reference evidence="3 4" key="1">
    <citation type="submission" date="2019-02" db="EMBL/GenBank/DDBJ databases">
        <title>Genome sequencing of the rare red list fungi Dentipellis fragilis.</title>
        <authorList>
            <person name="Buettner E."/>
            <person name="Kellner H."/>
        </authorList>
    </citation>
    <scope>NUCLEOTIDE SEQUENCE [LARGE SCALE GENOMIC DNA]</scope>
    <source>
        <strain evidence="3 4">DSM 105465</strain>
    </source>
</reference>
<gene>
    <name evidence="3" type="ORF">EVG20_g8074</name>
</gene>
<dbReference type="EMBL" id="SEOQ01000669">
    <property type="protein sequence ID" value="TFY58638.1"/>
    <property type="molecule type" value="Genomic_DNA"/>
</dbReference>
<feature type="domain" description="PXA" evidence="2">
    <location>
        <begin position="40"/>
        <end position="219"/>
    </location>
</feature>
<feature type="region of interest" description="Disordered" evidence="1">
    <location>
        <begin position="286"/>
        <end position="320"/>
    </location>
</feature>
<dbReference type="OrthoDB" id="5582218at2759"/>
<feature type="region of interest" description="Disordered" evidence="1">
    <location>
        <begin position="490"/>
        <end position="532"/>
    </location>
</feature>
<keyword evidence="4" id="KW-1185">Reference proteome</keyword>
<dbReference type="PROSITE" id="PS51207">
    <property type="entry name" value="PXA"/>
    <property type="match status" value="1"/>
</dbReference>